<feature type="region of interest" description="Disordered" evidence="1">
    <location>
        <begin position="74"/>
        <end position="292"/>
    </location>
</feature>
<feature type="compositionally biased region" description="Low complexity" evidence="1">
    <location>
        <begin position="192"/>
        <end position="205"/>
    </location>
</feature>
<dbReference type="Proteomes" id="UP001460270">
    <property type="component" value="Unassembled WGS sequence"/>
</dbReference>
<evidence type="ECO:0000313" key="3">
    <source>
        <dbReference type="Proteomes" id="UP001460270"/>
    </source>
</evidence>
<feature type="compositionally biased region" description="Acidic residues" evidence="1">
    <location>
        <begin position="74"/>
        <end position="87"/>
    </location>
</feature>
<evidence type="ECO:0000256" key="1">
    <source>
        <dbReference type="SAM" id="MobiDB-lite"/>
    </source>
</evidence>
<evidence type="ECO:0000313" key="2">
    <source>
        <dbReference type="EMBL" id="KAK7907175.1"/>
    </source>
</evidence>
<feature type="compositionally biased region" description="Basic and acidic residues" evidence="1">
    <location>
        <begin position="130"/>
        <end position="158"/>
    </location>
</feature>
<dbReference type="AlphaFoldDB" id="A0AAW0NRK1"/>
<feature type="compositionally biased region" description="Polar residues" evidence="1">
    <location>
        <begin position="100"/>
        <end position="109"/>
    </location>
</feature>
<keyword evidence="3" id="KW-1185">Reference proteome</keyword>
<comment type="caution">
    <text evidence="2">The sequence shown here is derived from an EMBL/GenBank/DDBJ whole genome shotgun (WGS) entry which is preliminary data.</text>
</comment>
<accession>A0AAW0NRK1</accession>
<gene>
    <name evidence="2" type="ORF">WMY93_015787</name>
</gene>
<dbReference type="EMBL" id="JBBPFD010000011">
    <property type="protein sequence ID" value="KAK7907175.1"/>
    <property type="molecule type" value="Genomic_DNA"/>
</dbReference>
<feature type="compositionally biased region" description="Basic and acidic residues" evidence="1">
    <location>
        <begin position="257"/>
        <end position="292"/>
    </location>
</feature>
<reference evidence="3" key="1">
    <citation type="submission" date="2024-04" db="EMBL/GenBank/DDBJ databases">
        <title>Salinicola lusitanus LLJ914,a marine bacterium isolated from the Okinawa Trough.</title>
        <authorList>
            <person name="Li J."/>
        </authorList>
    </citation>
    <scope>NUCLEOTIDE SEQUENCE [LARGE SCALE GENOMIC DNA]</scope>
</reference>
<organism evidence="2 3">
    <name type="scientific">Mugilogobius chulae</name>
    <name type="common">yellowstripe goby</name>
    <dbReference type="NCBI Taxonomy" id="88201"/>
    <lineage>
        <taxon>Eukaryota</taxon>
        <taxon>Metazoa</taxon>
        <taxon>Chordata</taxon>
        <taxon>Craniata</taxon>
        <taxon>Vertebrata</taxon>
        <taxon>Euteleostomi</taxon>
        <taxon>Actinopterygii</taxon>
        <taxon>Neopterygii</taxon>
        <taxon>Teleostei</taxon>
        <taxon>Neoteleostei</taxon>
        <taxon>Acanthomorphata</taxon>
        <taxon>Gobiaria</taxon>
        <taxon>Gobiiformes</taxon>
        <taxon>Gobioidei</taxon>
        <taxon>Gobiidae</taxon>
        <taxon>Gobionellinae</taxon>
        <taxon>Mugilogobius</taxon>
    </lineage>
</organism>
<protein>
    <submittedName>
        <fullName evidence="2">Uncharacterized protein</fullName>
    </submittedName>
</protein>
<name>A0AAW0NRK1_9GOBI</name>
<sequence>MLHLPSLVSNIHDITRLGFCSSSRQLQSPAAVCLGKGHLTAFKYDHIKRKMRRRSCWGRGIIRKKKYYKCKEAEEEEEEEAEEEGEGDASCLTQDEDSSCDTTGPQTNGHLPHLPSTEEESSNEPPEQDAAAKDKSAKATETRCPDDQTKIERDKRPSIEMSESSDTEPPQPKHTAEGLLVSRVECVNGNESMDSLDSHSLPSSSETGGSRTVLDNGPAKSEAEEHKDTPREGRSTQEQSPEEEEEEEAAATASASARERAEEETNKEGCSDTEKCSRSESEQLKEPEHVVEKCPPVPAQPVIIDHQRLLVSVFYAQRFGN</sequence>
<proteinExistence type="predicted"/>
<feature type="compositionally biased region" description="Basic and acidic residues" evidence="1">
    <location>
        <begin position="221"/>
        <end position="235"/>
    </location>
</feature>
<feature type="compositionally biased region" description="Acidic residues" evidence="1">
    <location>
        <begin position="240"/>
        <end position="249"/>
    </location>
</feature>